<dbReference type="GO" id="GO:0016235">
    <property type="term" value="C:aggresome"/>
    <property type="evidence" value="ECO:0007669"/>
    <property type="project" value="TreeGrafter"/>
</dbReference>
<proteinExistence type="predicted"/>
<dbReference type="Gene3D" id="3.30.60.90">
    <property type="match status" value="1"/>
</dbReference>
<feature type="domain" description="ZZ-type" evidence="6">
    <location>
        <begin position="236"/>
        <end position="299"/>
    </location>
</feature>
<protein>
    <recommendedName>
        <fullName evidence="10">ZZ-type domain-containing protein</fullName>
    </recommendedName>
</protein>
<keyword evidence="1" id="KW-0479">Metal-binding</keyword>
<evidence type="ECO:0000313" key="9">
    <source>
        <dbReference type="Proteomes" id="UP000266841"/>
    </source>
</evidence>
<evidence type="ECO:0000256" key="4">
    <source>
        <dbReference type="PROSITE-ProRule" id="PRU00228"/>
    </source>
</evidence>
<accession>K0TPG2</accession>
<dbReference type="PANTHER" id="PTHR15090:SF0">
    <property type="entry name" value="SEQUESTOSOME-1"/>
    <property type="match status" value="1"/>
</dbReference>
<dbReference type="OrthoDB" id="49647at2759"/>
<dbReference type="OMA" id="ITPFRIT"/>
<dbReference type="AlphaFoldDB" id="K0TPG2"/>
<reference evidence="8 9" key="1">
    <citation type="journal article" date="2012" name="Genome Biol.">
        <title>Genome and low-iron response of an oceanic diatom adapted to chronic iron limitation.</title>
        <authorList>
            <person name="Lommer M."/>
            <person name="Specht M."/>
            <person name="Roy A.S."/>
            <person name="Kraemer L."/>
            <person name="Andreson R."/>
            <person name="Gutowska M.A."/>
            <person name="Wolf J."/>
            <person name="Bergner S.V."/>
            <person name="Schilhabel M.B."/>
            <person name="Klostermeier U.C."/>
            <person name="Beiko R.G."/>
            <person name="Rosenstiel P."/>
            <person name="Hippler M."/>
            <person name="Laroche J."/>
        </authorList>
    </citation>
    <scope>NUCLEOTIDE SEQUENCE [LARGE SCALE GENOMIC DNA]</scope>
    <source>
        <strain evidence="8 9">CCMP1005</strain>
    </source>
</reference>
<dbReference type="GO" id="GO:0007032">
    <property type="term" value="P:endosome organization"/>
    <property type="evidence" value="ECO:0007669"/>
    <property type="project" value="TreeGrafter"/>
</dbReference>
<gene>
    <name evidence="8" type="ORF">THAOC_03877</name>
</gene>
<dbReference type="PANTHER" id="PTHR15090">
    <property type="entry name" value="SEQUESTOSOME 1-RELATED"/>
    <property type="match status" value="1"/>
</dbReference>
<evidence type="ECO:0000259" key="6">
    <source>
        <dbReference type="PROSITE" id="PS50135"/>
    </source>
</evidence>
<dbReference type="eggNOG" id="ENOG502RWFI">
    <property type="taxonomic scope" value="Eukaryota"/>
</dbReference>
<dbReference type="Proteomes" id="UP000266841">
    <property type="component" value="Unassembled WGS sequence"/>
</dbReference>
<keyword evidence="2 4" id="KW-0863">Zinc-finger</keyword>
<evidence type="ECO:0000256" key="1">
    <source>
        <dbReference type="ARBA" id="ARBA00022723"/>
    </source>
</evidence>
<dbReference type="InterPro" id="IPR043145">
    <property type="entry name" value="Znf_ZZ_sf"/>
</dbReference>
<sequence>MAEEHHGFVVHQKHSYTSAENKNFDLCGRCFAKGKMEGLTVAPALGEWKLAGKLQVVLWVCGRVTTACGASAYKDRVASRDFVLKLKLEKGAAVQVRRIRVSELFVQGKNLSYDKLMGVAAGFLDDIGKTTLAAKSQVTYIDSDGDKINISSDEELNDSFEGILKKLPIITPFRITVSVSSNKDKPVGVGGRIPIVGATVPRRSGRNVSYSPAATLFANQPKAAQGPTADNALFIHGRHTCDSCSASPIVGTRYHSTKIPDFDLCTKCYDNYEGDKETDFQPQIHDRDLKMQKRWSKRQNRRAAKATGNVAGMWHRTNGDLVEFLKNIQEQTGTLIESAEIIQIPKDEGTKKTEESDAKVQDVNLAAARSPTVAEKKNPPVQAGGAADSFLDDAEGSIAEAIGKTLDVCMQAIEDAADKSTAGGDGKMPTINIKKIDAITSDALSIASSAITGVTEALQQMEEVNRDVVSASTEPLTSAVAPGSKSDERKASAKVGDILSDDEESEQWSIVSDDKARAKNAAEIVRDFSLLKEEQEEDVSILSVEPLSPVLVAKWDEELRQLRELGFRNERQIVDVLEGLEAAHLMANSDDKISLDAVINKLV</sequence>
<dbReference type="GO" id="GO:0005080">
    <property type="term" value="F:protein kinase C binding"/>
    <property type="evidence" value="ECO:0007669"/>
    <property type="project" value="TreeGrafter"/>
</dbReference>
<dbReference type="PROSITE" id="PS50135">
    <property type="entry name" value="ZF_ZZ_2"/>
    <property type="match status" value="1"/>
</dbReference>
<dbReference type="EMBL" id="AGNL01003659">
    <property type="protein sequence ID" value="EJK74442.1"/>
    <property type="molecule type" value="Genomic_DNA"/>
</dbReference>
<name>K0TPG2_THAOC</name>
<dbReference type="InterPro" id="IPR000433">
    <property type="entry name" value="Znf_ZZ"/>
</dbReference>
<dbReference type="GO" id="GO:0000423">
    <property type="term" value="P:mitophagy"/>
    <property type="evidence" value="ECO:0007669"/>
    <property type="project" value="TreeGrafter"/>
</dbReference>
<dbReference type="GO" id="GO:0044753">
    <property type="term" value="C:amphisome"/>
    <property type="evidence" value="ECO:0007669"/>
    <property type="project" value="TreeGrafter"/>
</dbReference>
<dbReference type="GO" id="GO:0070530">
    <property type="term" value="F:K63-linked polyubiquitin modification-dependent protein binding"/>
    <property type="evidence" value="ECO:0007669"/>
    <property type="project" value="TreeGrafter"/>
</dbReference>
<dbReference type="Pfam" id="PF00569">
    <property type="entry name" value="ZZ"/>
    <property type="match status" value="1"/>
</dbReference>
<dbReference type="GO" id="GO:0008270">
    <property type="term" value="F:zinc ion binding"/>
    <property type="evidence" value="ECO:0007669"/>
    <property type="project" value="UniProtKB-KW"/>
</dbReference>
<keyword evidence="3" id="KW-0862">Zinc</keyword>
<dbReference type="SUPFAM" id="SSF54277">
    <property type="entry name" value="CAD &amp; PB1 domains"/>
    <property type="match status" value="1"/>
</dbReference>
<evidence type="ECO:0000256" key="3">
    <source>
        <dbReference type="ARBA" id="ARBA00022833"/>
    </source>
</evidence>
<dbReference type="InterPro" id="IPR053793">
    <property type="entry name" value="PB1-like"/>
</dbReference>
<dbReference type="GO" id="GO:0035973">
    <property type="term" value="P:aggrephagy"/>
    <property type="evidence" value="ECO:0007669"/>
    <property type="project" value="TreeGrafter"/>
</dbReference>
<dbReference type="Gene3D" id="3.10.20.90">
    <property type="entry name" value="Phosphatidylinositol 3-kinase Catalytic Subunit, Chain A, domain 1"/>
    <property type="match status" value="1"/>
</dbReference>
<dbReference type="SUPFAM" id="SSF57850">
    <property type="entry name" value="RING/U-box"/>
    <property type="match status" value="1"/>
</dbReference>
<comment type="caution">
    <text evidence="8">The sequence shown here is derived from an EMBL/GenBank/DDBJ whole genome shotgun (WGS) entry which is preliminary data.</text>
</comment>
<evidence type="ECO:0000256" key="5">
    <source>
        <dbReference type="SAM" id="MobiDB-lite"/>
    </source>
</evidence>
<keyword evidence="9" id="KW-1185">Reference proteome</keyword>
<evidence type="ECO:0000256" key="2">
    <source>
        <dbReference type="ARBA" id="ARBA00022771"/>
    </source>
</evidence>
<dbReference type="PROSITE" id="PS51745">
    <property type="entry name" value="PB1"/>
    <property type="match status" value="1"/>
</dbReference>
<dbReference type="SMART" id="SM00291">
    <property type="entry name" value="ZnF_ZZ"/>
    <property type="match status" value="2"/>
</dbReference>
<evidence type="ECO:0000259" key="7">
    <source>
        <dbReference type="PROSITE" id="PS51745"/>
    </source>
</evidence>
<organism evidence="8 9">
    <name type="scientific">Thalassiosira oceanica</name>
    <name type="common">Marine diatom</name>
    <dbReference type="NCBI Taxonomy" id="159749"/>
    <lineage>
        <taxon>Eukaryota</taxon>
        <taxon>Sar</taxon>
        <taxon>Stramenopiles</taxon>
        <taxon>Ochrophyta</taxon>
        <taxon>Bacillariophyta</taxon>
        <taxon>Coscinodiscophyceae</taxon>
        <taxon>Thalassiosirophycidae</taxon>
        <taxon>Thalassiosirales</taxon>
        <taxon>Thalassiosiraceae</taxon>
        <taxon>Thalassiosira</taxon>
    </lineage>
</organism>
<feature type="domain" description="PB1" evidence="7">
    <location>
        <begin position="83"/>
        <end position="171"/>
    </location>
</feature>
<dbReference type="CDD" id="cd02249">
    <property type="entry name" value="ZZ"/>
    <property type="match status" value="1"/>
</dbReference>
<feature type="region of interest" description="Disordered" evidence="5">
    <location>
        <begin position="469"/>
        <end position="494"/>
    </location>
</feature>
<evidence type="ECO:0000313" key="8">
    <source>
        <dbReference type="EMBL" id="EJK74442.1"/>
    </source>
</evidence>
<dbReference type="InterPro" id="IPR052260">
    <property type="entry name" value="Autophagy_Rcpt_SigReg"/>
</dbReference>
<evidence type="ECO:0008006" key="10">
    <source>
        <dbReference type="Google" id="ProtNLM"/>
    </source>
</evidence>